<reference evidence="3" key="1">
    <citation type="journal article" date="2017" name="bioRxiv">
        <title>Comparative analysis of the genomes of Stylophora pistillata and Acropora digitifera provides evidence for extensive differences between species of corals.</title>
        <authorList>
            <person name="Voolstra C.R."/>
            <person name="Li Y."/>
            <person name="Liew Y.J."/>
            <person name="Baumgarten S."/>
            <person name="Zoccola D."/>
            <person name="Flot J.-F."/>
            <person name="Tambutte S."/>
            <person name="Allemand D."/>
            <person name="Aranda M."/>
        </authorList>
    </citation>
    <scope>NUCLEOTIDE SEQUENCE [LARGE SCALE GENOMIC DNA]</scope>
</reference>
<dbReference type="EMBL" id="LSMT01000426">
    <property type="protein sequence ID" value="PFX18172.1"/>
    <property type="molecule type" value="Genomic_DNA"/>
</dbReference>
<feature type="compositionally biased region" description="Basic and acidic residues" evidence="1">
    <location>
        <begin position="253"/>
        <end position="276"/>
    </location>
</feature>
<proteinExistence type="predicted"/>
<feature type="region of interest" description="Disordered" evidence="1">
    <location>
        <begin position="253"/>
        <end position="356"/>
    </location>
</feature>
<dbReference type="AlphaFoldDB" id="A0A2B4RPK1"/>
<feature type="compositionally biased region" description="Basic and acidic residues" evidence="1">
    <location>
        <begin position="22"/>
        <end position="46"/>
    </location>
</feature>
<feature type="region of interest" description="Disordered" evidence="1">
    <location>
        <begin position="1"/>
        <end position="46"/>
    </location>
</feature>
<feature type="compositionally biased region" description="Basic and acidic residues" evidence="1">
    <location>
        <begin position="285"/>
        <end position="313"/>
    </location>
</feature>
<evidence type="ECO:0000313" key="2">
    <source>
        <dbReference type="EMBL" id="PFX18172.1"/>
    </source>
</evidence>
<protein>
    <submittedName>
        <fullName evidence="2">Uncharacterized protein</fullName>
    </submittedName>
</protein>
<evidence type="ECO:0000313" key="3">
    <source>
        <dbReference type="Proteomes" id="UP000225706"/>
    </source>
</evidence>
<comment type="caution">
    <text evidence="2">The sequence shown here is derived from an EMBL/GenBank/DDBJ whole genome shotgun (WGS) entry which is preliminary data.</text>
</comment>
<evidence type="ECO:0000256" key="1">
    <source>
        <dbReference type="SAM" id="MobiDB-lite"/>
    </source>
</evidence>
<keyword evidence="3" id="KW-1185">Reference proteome</keyword>
<dbReference type="OrthoDB" id="10398329at2759"/>
<dbReference type="Proteomes" id="UP000225706">
    <property type="component" value="Unassembled WGS sequence"/>
</dbReference>
<accession>A0A2B4RPK1</accession>
<gene>
    <name evidence="2" type="ORF">AWC38_SpisGene17467</name>
</gene>
<organism evidence="2 3">
    <name type="scientific">Stylophora pistillata</name>
    <name type="common">Smooth cauliflower coral</name>
    <dbReference type="NCBI Taxonomy" id="50429"/>
    <lineage>
        <taxon>Eukaryota</taxon>
        <taxon>Metazoa</taxon>
        <taxon>Cnidaria</taxon>
        <taxon>Anthozoa</taxon>
        <taxon>Hexacorallia</taxon>
        <taxon>Scleractinia</taxon>
        <taxon>Astrocoeniina</taxon>
        <taxon>Pocilloporidae</taxon>
        <taxon>Stylophora</taxon>
    </lineage>
</organism>
<name>A0A2B4RPK1_STYPI</name>
<sequence>MLQQHQIVSRKRSCDEAMNGCSEKKEKLHSRTERAETTTAKPDKEDGIGMSVEIRTQELYSKYPDDEGSEILPCCIQSFLRKDLRLKPGEADGNLLKVHREHGRSPKTMTVHCTGTSQNDKLTSFLMEKDQDTSHQVFRYWSGEDNYYLAVRKAHPDVIFRKLEKFSGNVKYLFRVRAVNNNKEYYTIQSVKNDEYLYCDKDGKVSMKAAGEKMSNGVPEDRAMWFSFLSDSVHVQQQATVFAQMECWSVPRNDYEDTGEKKTTDPEKGPADDSEKGAPTGPEEQQIKDTDQGKRDGHEGLENGDLDPGKLEHLAGGNSEGLKDVCDEDQREGDSRESGEGNSGKPKPEGNSQKSS</sequence>